<organism evidence="1 2">
    <name type="scientific">Puccinia triticina</name>
    <dbReference type="NCBI Taxonomy" id="208348"/>
    <lineage>
        <taxon>Eukaryota</taxon>
        <taxon>Fungi</taxon>
        <taxon>Dikarya</taxon>
        <taxon>Basidiomycota</taxon>
        <taxon>Pucciniomycotina</taxon>
        <taxon>Pucciniomycetes</taxon>
        <taxon>Pucciniales</taxon>
        <taxon>Pucciniaceae</taxon>
        <taxon>Puccinia</taxon>
    </lineage>
</organism>
<reference evidence="1" key="1">
    <citation type="submission" date="2022-10" db="EMBL/GenBank/DDBJ databases">
        <title>Puccinia triticina Genome sequencing and assembly.</title>
        <authorList>
            <person name="Li C."/>
        </authorList>
    </citation>
    <scope>NUCLEOTIDE SEQUENCE</scope>
    <source>
        <strain evidence="1">Pt15</strain>
    </source>
</reference>
<evidence type="ECO:0000313" key="1">
    <source>
        <dbReference type="EMBL" id="WAQ92356.1"/>
    </source>
</evidence>
<accession>A0ABY7D4M0</accession>
<dbReference type="GeneID" id="77804831"/>
<dbReference type="EMBL" id="CP110436">
    <property type="protein sequence ID" value="WAQ92356.1"/>
    <property type="molecule type" value="Genomic_DNA"/>
</dbReference>
<proteinExistence type="predicted"/>
<dbReference type="RefSeq" id="XP_053027911.1">
    <property type="nucleotide sequence ID" value="XM_053163936.1"/>
</dbReference>
<keyword evidence="2" id="KW-1185">Reference proteome</keyword>
<name>A0ABY7D4M0_9BASI</name>
<evidence type="ECO:0000313" key="2">
    <source>
        <dbReference type="Proteomes" id="UP001164743"/>
    </source>
</evidence>
<sequence>MEVLLCDDHHRPGSGFWVWFKTAIPLDTSKRHTAKDRPPEISGKGGCPITTEQNLRKSPDHHEALGFLTSNLLLALFSGIIADTLRRISLSAPKYARRSDRKARPKEGLRRAWEIAQQLSMAAAGRRRPVAPTSLRPSSPGYDRWLRSSVSC</sequence>
<gene>
    <name evidence="1" type="ORF">PtA15_16A262</name>
</gene>
<protein>
    <submittedName>
        <fullName evidence="1">Uncharacterized protein</fullName>
    </submittedName>
</protein>
<dbReference type="Proteomes" id="UP001164743">
    <property type="component" value="Chromosome 16A"/>
</dbReference>